<evidence type="ECO:0000259" key="4">
    <source>
        <dbReference type="Pfam" id="PF02775"/>
    </source>
</evidence>
<sequence>MALEEEEYFESGHRACAGCGLALGARLAMKATGEDAIATCSTGCLEVVSSPYPESSWEIPWIHSLFENSAALGSGIEAGLKAQGNDHTKVVAQGGDGGTVDIGIRSLSGMLERNHDVTYVCYDNEAYMNTGIQRSGSTPYDASTTTSPPGTESYGNENRKKDALEIAAAHGISYVASASIAFPSDLVDKVKKANEINGATYVQIHTPCPTGWGYEGKETIEIARLAVETGLWVLYGKKDGEIQNINKLNDRKPVEEYLKKQKRFKHLFKKEDGSKELEKIQNIADRNAEKFSLDK</sequence>
<evidence type="ECO:0000256" key="3">
    <source>
        <dbReference type="SAM" id="MobiDB-lite"/>
    </source>
</evidence>
<feature type="compositionally biased region" description="Polar residues" evidence="3">
    <location>
        <begin position="133"/>
        <end position="156"/>
    </location>
</feature>
<dbReference type="SUPFAM" id="SSF52518">
    <property type="entry name" value="Thiamin diphosphate-binding fold (THDP-binding)"/>
    <property type="match status" value="1"/>
</dbReference>
<comment type="subunit">
    <text evidence="1">Heterotetramer of one alpha, one beta, one delta and one gamma chain.</text>
</comment>
<protein>
    <submittedName>
        <fullName evidence="5">Pyruvate:ferredoxin oxidoreductase beta subunit PorB</fullName>
    </submittedName>
</protein>
<feature type="domain" description="Thiamine pyrophosphate enzyme TPP-binding" evidence="4">
    <location>
        <begin position="42"/>
        <end position="204"/>
    </location>
</feature>
<dbReference type="InterPro" id="IPR051479">
    <property type="entry name" value="PorB-like"/>
</dbReference>
<dbReference type="GO" id="GO:0030976">
    <property type="term" value="F:thiamine pyrophosphate binding"/>
    <property type="evidence" value="ECO:0007669"/>
    <property type="project" value="InterPro"/>
</dbReference>
<dbReference type="STRING" id="1903181.BTN85_0068"/>
<dbReference type="InParanoid" id="A0A1Q6DT96"/>
<dbReference type="AlphaFoldDB" id="A0A1Q6DT96"/>
<evidence type="ECO:0000256" key="1">
    <source>
        <dbReference type="ARBA" id="ARBA00011595"/>
    </source>
</evidence>
<comment type="caution">
    <text evidence="5">The sequence shown here is derived from an EMBL/GenBank/DDBJ whole genome shotgun (WGS) entry which is preliminary data.</text>
</comment>
<gene>
    <name evidence="5" type="ORF">BTN85_0068</name>
</gene>
<dbReference type="InterPro" id="IPR011766">
    <property type="entry name" value="TPP_enzyme_TPP-bd"/>
</dbReference>
<dbReference type="PANTHER" id="PTHR42897">
    <property type="entry name" value="PYRUVATE SYNTHASE SUBUNIT PORB"/>
    <property type="match status" value="1"/>
</dbReference>
<dbReference type="FunCoup" id="A0A1Q6DT96">
    <property type="interactions" value="40"/>
</dbReference>
<dbReference type="EMBL" id="MSDW01000001">
    <property type="protein sequence ID" value="OKY77600.1"/>
    <property type="molecule type" value="Genomic_DNA"/>
</dbReference>
<dbReference type="PANTHER" id="PTHR42897:SF2">
    <property type="entry name" value="PYRUVATE SYNTHASE SUBUNIT PORB"/>
    <property type="match status" value="1"/>
</dbReference>
<dbReference type="GO" id="GO:0044272">
    <property type="term" value="P:sulfur compound biosynthetic process"/>
    <property type="evidence" value="ECO:0007669"/>
    <property type="project" value="UniProtKB-ARBA"/>
</dbReference>
<feature type="region of interest" description="Disordered" evidence="3">
    <location>
        <begin position="133"/>
        <end position="157"/>
    </location>
</feature>
<evidence type="ECO:0000313" key="6">
    <source>
        <dbReference type="Proteomes" id="UP000185744"/>
    </source>
</evidence>
<dbReference type="Proteomes" id="UP000185744">
    <property type="component" value="Unassembled WGS sequence"/>
</dbReference>
<reference evidence="5" key="1">
    <citation type="submission" date="2016-12" db="EMBL/GenBank/DDBJ databases">
        <title>Discovery of methanogenic haloarchaea.</title>
        <authorList>
            <person name="Sorokin D.Y."/>
            <person name="Makarova K.S."/>
            <person name="Abbas B."/>
            <person name="Ferrer M."/>
            <person name="Golyshin P.N."/>
        </authorList>
    </citation>
    <scope>NUCLEOTIDE SEQUENCE [LARGE SCALE GENOMIC DNA]</scope>
    <source>
        <strain evidence="5">HMET1</strain>
    </source>
</reference>
<dbReference type="CDD" id="cd03376">
    <property type="entry name" value="TPP_PFOR_porB_like"/>
    <property type="match status" value="1"/>
</dbReference>
<dbReference type="GO" id="GO:0016491">
    <property type="term" value="F:oxidoreductase activity"/>
    <property type="evidence" value="ECO:0007669"/>
    <property type="project" value="UniProtKB-KW"/>
</dbReference>
<dbReference type="GO" id="GO:0006082">
    <property type="term" value="P:organic acid metabolic process"/>
    <property type="evidence" value="ECO:0007669"/>
    <property type="project" value="UniProtKB-ARBA"/>
</dbReference>
<keyword evidence="5" id="KW-0670">Pyruvate</keyword>
<dbReference type="Gene3D" id="3.40.50.970">
    <property type="match status" value="2"/>
</dbReference>
<keyword evidence="6" id="KW-1185">Reference proteome</keyword>
<name>A0A1Q6DT96_METT1</name>
<dbReference type="InterPro" id="IPR029061">
    <property type="entry name" value="THDP-binding"/>
</dbReference>
<evidence type="ECO:0000256" key="2">
    <source>
        <dbReference type="ARBA" id="ARBA00023002"/>
    </source>
</evidence>
<organism evidence="5 6">
    <name type="scientific">Methanohalarchaeum thermophilum</name>
    <dbReference type="NCBI Taxonomy" id="1903181"/>
    <lineage>
        <taxon>Archaea</taxon>
        <taxon>Methanobacteriati</taxon>
        <taxon>Methanobacteriota</taxon>
        <taxon>Methanonatronarchaeia</taxon>
        <taxon>Methanonatronarchaeales</taxon>
        <taxon>Methanonatronarchaeaceae</taxon>
        <taxon>Candidatus Methanohalarchaeum</taxon>
    </lineage>
</organism>
<accession>A0A1Q6DT96</accession>
<proteinExistence type="predicted"/>
<dbReference type="Pfam" id="PF02775">
    <property type="entry name" value="TPP_enzyme_C"/>
    <property type="match status" value="1"/>
</dbReference>
<keyword evidence="2" id="KW-0560">Oxidoreductase</keyword>
<evidence type="ECO:0000313" key="5">
    <source>
        <dbReference type="EMBL" id="OKY77600.1"/>
    </source>
</evidence>